<dbReference type="Gene3D" id="3.40.50.80">
    <property type="entry name" value="Nucleotide-binding domain of ferredoxin-NADP reductase (FNR) module"/>
    <property type="match status" value="1"/>
</dbReference>
<dbReference type="PANTHER" id="PTHR47354">
    <property type="entry name" value="NADH OXIDOREDUCTASE HCR"/>
    <property type="match status" value="1"/>
</dbReference>
<dbReference type="Pfam" id="PF00175">
    <property type="entry name" value="NAD_binding_1"/>
    <property type="match status" value="1"/>
</dbReference>
<gene>
    <name evidence="2" type="ORF">MM239_19865</name>
</gene>
<dbReference type="RefSeq" id="WP_241350083.1">
    <property type="nucleotide sequence ID" value="NZ_JAKZGP010000096.1"/>
</dbReference>
<dbReference type="InterPro" id="IPR050415">
    <property type="entry name" value="MRET"/>
</dbReference>
<dbReference type="PRINTS" id="PR00410">
    <property type="entry name" value="PHEHYDRXLASE"/>
</dbReference>
<evidence type="ECO:0000313" key="2">
    <source>
        <dbReference type="EMBL" id="MCH7411653.1"/>
    </source>
</evidence>
<keyword evidence="3" id="KW-1185">Reference proteome</keyword>
<comment type="caution">
    <text evidence="2">The sequence shown here is derived from an EMBL/GenBank/DDBJ whole genome shotgun (WGS) entry which is preliminary data.</text>
</comment>
<accession>A0ABS9V6T5</accession>
<dbReference type="SUPFAM" id="SSF52343">
    <property type="entry name" value="Ferredoxin reductase-like, C-terminal NADP-linked domain"/>
    <property type="match status" value="1"/>
</dbReference>
<organism evidence="2 3">
    <name type="scientific">Belliella filtrata</name>
    <dbReference type="NCBI Taxonomy" id="2923435"/>
    <lineage>
        <taxon>Bacteria</taxon>
        <taxon>Pseudomonadati</taxon>
        <taxon>Bacteroidota</taxon>
        <taxon>Cytophagia</taxon>
        <taxon>Cytophagales</taxon>
        <taxon>Cyclobacteriaceae</taxon>
        <taxon>Belliella</taxon>
    </lineage>
</organism>
<protein>
    <recommendedName>
        <fullName evidence="1">Oxidoreductase FAD/NAD(P)-binding domain-containing protein</fullName>
    </recommendedName>
</protein>
<sequence length="139" mass="15227">MKSLPEKPLVFIAGGTGFAPIKALIEQQIQLNNQRKMELYWGLGSANDIYEMDVLSPWITEAPNLNCTIAIDNGELPKMQIGLTYFAGKLADAIRQSKIQLKEADAYIAGSPAMMPGITNTLIELGTVSDDLHIDSFEL</sequence>
<feature type="domain" description="Oxidoreductase FAD/NAD(P)-binding" evidence="1">
    <location>
        <begin position="11"/>
        <end position="118"/>
    </location>
</feature>
<dbReference type="Proteomes" id="UP001165489">
    <property type="component" value="Unassembled WGS sequence"/>
</dbReference>
<dbReference type="InterPro" id="IPR039261">
    <property type="entry name" value="FNR_nucleotide-bd"/>
</dbReference>
<dbReference type="EMBL" id="JAKZGP010000096">
    <property type="protein sequence ID" value="MCH7411653.1"/>
    <property type="molecule type" value="Genomic_DNA"/>
</dbReference>
<evidence type="ECO:0000259" key="1">
    <source>
        <dbReference type="Pfam" id="PF00175"/>
    </source>
</evidence>
<dbReference type="InterPro" id="IPR001433">
    <property type="entry name" value="OxRdtase_FAD/NAD-bd"/>
</dbReference>
<proteinExistence type="predicted"/>
<name>A0ABS9V6T5_9BACT</name>
<reference evidence="2" key="1">
    <citation type="submission" date="2022-03" db="EMBL/GenBank/DDBJ databases">
        <title>De novo assembled genomes of Belliella spp. (Cyclobacteriaceae) strains.</title>
        <authorList>
            <person name="Szabo A."/>
            <person name="Korponai K."/>
            <person name="Felfoldi T."/>
        </authorList>
    </citation>
    <scope>NUCLEOTIDE SEQUENCE</scope>
    <source>
        <strain evidence="2">DSM 111904</strain>
    </source>
</reference>
<evidence type="ECO:0000313" key="3">
    <source>
        <dbReference type="Proteomes" id="UP001165489"/>
    </source>
</evidence>
<dbReference type="PANTHER" id="PTHR47354:SF5">
    <property type="entry name" value="PROTEIN RFBI"/>
    <property type="match status" value="1"/>
</dbReference>